<gene>
    <name evidence="1" type="ORF">CJF43_17230</name>
</gene>
<sequence>MQMLLDTQIAAFLKEHFLAEDEYITSIDHVRELIFRGYNSYSVEYSFKSTLNNSKPSDIIVFKKFELRNHAEGFYSKEDRLEAERTKKYSKYEEDYYGETA</sequence>
<protein>
    <submittedName>
        <fullName evidence="1">Uncharacterized protein</fullName>
    </submittedName>
</protein>
<evidence type="ECO:0000313" key="2">
    <source>
        <dbReference type="Proteomes" id="UP000216113"/>
    </source>
</evidence>
<name>A0A266LRC7_PSEFR</name>
<dbReference type="Proteomes" id="UP000216113">
    <property type="component" value="Unassembled WGS sequence"/>
</dbReference>
<comment type="caution">
    <text evidence="1">The sequence shown here is derived from an EMBL/GenBank/DDBJ whole genome shotgun (WGS) entry which is preliminary data.</text>
</comment>
<dbReference type="EMBL" id="NQKL01000014">
    <property type="protein sequence ID" value="OZY40579.1"/>
    <property type="molecule type" value="Genomic_DNA"/>
</dbReference>
<dbReference type="AlphaFoldDB" id="A0A266LRC7"/>
<evidence type="ECO:0000313" key="1">
    <source>
        <dbReference type="EMBL" id="OZY40579.1"/>
    </source>
</evidence>
<organism evidence="1 2">
    <name type="scientific">Pseudomonas fragi</name>
    <dbReference type="NCBI Taxonomy" id="296"/>
    <lineage>
        <taxon>Bacteria</taxon>
        <taxon>Pseudomonadati</taxon>
        <taxon>Pseudomonadota</taxon>
        <taxon>Gammaproteobacteria</taxon>
        <taxon>Pseudomonadales</taxon>
        <taxon>Pseudomonadaceae</taxon>
        <taxon>Pseudomonas</taxon>
    </lineage>
</organism>
<reference evidence="1 2" key="1">
    <citation type="submission" date="2017-08" db="EMBL/GenBank/DDBJ databases">
        <title>Genomic and metabolic characterisation of spoilage-associated Pseudomonas species.</title>
        <authorList>
            <person name="Stanborough T."/>
            <person name="Fegan N."/>
            <person name="Powell S.M."/>
            <person name="Singh T."/>
            <person name="Tamplin M.L."/>
            <person name="Chandry P.S."/>
        </authorList>
    </citation>
    <scope>NUCLEOTIDE SEQUENCE [LARGE SCALE GENOMIC DNA]</scope>
    <source>
        <strain evidence="1 2">F1820</strain>
    </source>
</reference>
<proteinExistence type="predicted"/>
<accession>A0A266LRC7</accession>